<dbReference type="STRING" id="38302.SAMN04488535_1269"/>
<dbReference type="GO" id="GO:0005992">
    <property type="term" value="P:trehalose biosynthetic process"/>
    <property type="evidence" value="ECO:0007669"/>
    <property type="project" value="InterPro"/>
</dbReference>
<dbReference type="OrthoDB" id="9816160at2"/>
<dbReference type="InterPro" id="IPR003337">
    <property type="entry name" value="Trehalose_PPase"/>
</dbReference>
<dbReference type="RefSeq" id="WP_092150165.1">
    <property type="nucleotide sequence ID" value="NZ_LT629700.1"/>
</dbReference>
<dbReference type="Pfam" id="PF02358">
    <property type="entry name" value="Trehalose_PPase"/>
    <property type="match status" value="1"/>
</dbReference>
<dbReference type="Gene3D" id="3.30.70.1020">
    <property type="entry name" value="Trehalose-6-phosphate phosphatase related protein, domain 2"/>
    <property type="match status" value="1"/>
</dbReference>
<organism evidence="1 2">
    <name type="scientific">Corynebacterium mycetoides</name>
    <dbReference type="NCBI Taxonomy" id="38302"/>
    <lineage>
        <taxon>Bacteria</taxon>
        <taxon>Bacillati</taxon>
        <taxon>Actinomycetota</taxon>
        <taxon>Actinomycetes</taxon>
        <taxon>Mycobacteriales</taxon>
        <taxon>Corynebacteriaceae</taxon>
        <taxon>Corynebacterium</taxon>
    </lineage>
</organism>
<keyword evidence="2" id="KW-1185">Reference proteome</keyword>
<evidence type="ECO:0000313" key="2">
    <source>
        <dbReference type="Proteomes" id="UP000199350"/>
    </source>
</evidence>
<dbReference type="InterPro" id="IPR036412">
    <property type="entry name" value="HAD-like_sf"/>
</dbReference>
<gene>
    <name evidence="1" type="ORF">SAMN04488535_1269</name>
</gene>
<dbReference type="EMBL" id="LT629700">
    <property type="protein sequence ID" value="SDL92472.1"/>
    <property type="molecule type" value="Genomic_DNA"/>
</dbReference>
<name>A0A1G9P0S3_9CORY</name>
<dbReference type="AlphaFoldDB" id="A0A1G9P0S3"/>
<reference evidence="2" key="1">
    <citation type="submission" date="2016-10" db="EMBL/GenBank/DDBJ databases">
        <authorList>
            <person name="Varghese N."/>
            <person name="Submissions S."/>
        </authorList>
    </citation>
    <scope>NUCLEOTIDE SEQUENCE [LARGE SCALE GENOMIC DNA]</scope>
    <source>
        <strain evidence="2">DSM 20632</strain>
    </source>
</reference>
<dbReference type="InterPro" id="IPR023214">
    <property type="entry name" value="HAD_sf"/>
</dbReference>
<accession>A0A1G9P0S3</accession>
<dbReference type="Proteomes" id="UP000199350">
    <property type="component" value="Chromosome I"/>
</dbReference>
<evidence type="ECO:0000313" key="1">
    <source>
        <dbReference type="EMBL" id="SDL92472.1"/>
    </source>
</evidence>
<dbReference type="SUPFAM" id="SSF56784">
    <property type="entry name" value="HAD-like"/>
    <property type="match status" value="1"/>
</dbReference>
<dbReference type="Gene3D" id="3.40.50.1000">
    <property type="entry name" value="HAD superfamily/HAD-like"/>
    <property type="match status" value="1"/>
</dbReference>
<sequence>MTPELELAVGRAAAAETLLVCLDFDGTLAELGPDAYAVRPHPGAMEALEALMELPSTQVAVLTGRHLAGLRRVLPLGGAAVLVGSHGAEPSTEASGAAPALEPEDAAYLDDIEARLERLAVPPAFVEVKPYQRVVHVAALAETDPARARRILDAARELDTAGRPVISGHNVVEFSATDITKGSWLASYKKQFAATLFAGDDTTDETALETLDEGDVGIKVGPKPTVAPHRVAGVDEMARVLTHLAAARRRFAREQTGSGE</sequence>
<proteinExistence type="predicted"/>
<protein>
    <submittedName>
        <fullName evidence="1">Trehalose 6-phosphate phosphatase</fullName>
    </submittedName>
</protein>